<gene>
    <name evidence="1" type="ORF">ACFP90_20535</name>
</gene>
<protein>
    <submittedName>
        <fullName evidence="1">Uncharacterized protein</fullName>
    </submittedName>
</protein>
<evidence type="ECO:0000313" key="1">
    <source>
        <dbReference type="EMBL" id="MFC6662444.1"/>
    </source>
</evidence>
<sequence length="66" mass="7243">MQGRSVHVTGRDLETRLLTAAREAFHLPFDAASITPQITALYERRAAPLKRAQARGNAKPSGNSRN</sequence>
<comment type="caution">
    <text evidence="1">The sequence shown here is derived from an EMBL/GenBank/DDBJ whole genome shotgun (WGS) entry which is preliminary data.</text>
</comment>
<name>A0ABW1ZPN7_9DEIO</name>
<proteinExistence type="predicted"/>
<dbReference type="Proteomes" id="UP001596317">
    <property type="component" value="Unassembled WGS sequence"/>
</dbReference>
<reference evidence="2" key="1">
    <citation type="journal article" date="2019" name="Int. J. Syst. Evol. Microbiol.">
        <title>The Global Catalogue of Microorganisms (GCM) 10K type strain sequencing project: providing services to taxonomists for standard genome sequencing and annotation.</title>
        <authorList>
            <consortium name="The Broad Institute Genomics Platform"/>
            <consortium name="The Broad Institute Genome Sequencing Center for Infectious Disease"/>
            <person name="Wu L."/>
            <person name="Ma J."/>
        </authorList>
    </citation>
    <scope>NUCLEOTIDE SEQUENCE [LARGE SCALE GENOMIC DNA]</scope>
    <source>
        <strain evidence="2">CCUG 63830</strain>
    </source>
</reference>
<accession>A0ABW1ZPN7</accession>
<evidence type="ECO:0000313" key="2">
    <source>
        <dbReference type="Proteomes" id="UP001596317"/>
    </source>
</evidence>
<keyword evidence="2" id="KW-1185">Reference proteome</keyword>
<dbReference type="RefSeq" id="WP_380058409.1">
    <property type="nucleotide sequence ID" value="NZ_JBHSWB010000002.1"/>
</dbReference>
<dbReference type="EMBL" id="JBHSWB010000002">
    <property type="protein sequence ID" value="MFC6662444.1"/>
    <property type="molecule type" value="Genomic_DNA"/>
</dbReference>
<organism evidence="1 2">
    <name type="scientific">Deinococcus multiflagellatus</name>
    <dbReference type="NCBI Taxonomy" id="1656887"/>
    <lineage>
        <taxon>Bacteria</taxon>
        <taxon>Thermotogati</taxon>
        <taxon>Deinococcota</taxon>
        <taxon>Deinococci</taxon>
        <taxon>Deinococcales</taxon>
        <taxon>Deinococcaceae</taxon>
        <taxon>Deinococcus</taxon>
    </lineage>
</organism>